<keyword evidence="4" id="KW-0411">Iron-sulfur</keyword>
<dbReference type="Gene3D" id="3.30.9.10">
    <property type="entry name" value="D-Amino Acid Oxidase, subunit A, domain 2"/>
    <property type="match status" value="1"/>
</dbReference>
<dbReference type="GO" id="GO:0005737">
    <property type="term" value="C:cytoplasm"/>
    <property type="evidence" value="ECO:0007669"/>
    <property type="project" value="TreeGrafter"/>
</dbReference>
<organism evidence="7 8">
    <name type="scientific">Desulfuribacillus stibiiarsenatis</name>
    <dbReference type="NCBI Taxonomy" id="1390249"/>
    <lineage>
        <taxon>Bacteria</taxon>
        <taxon>Bacillati</taxon>
        <taxon>Bacillota</taxon>
        <taxon>Desulfuribacillia</taxon>
        <taxon>Desulfuribacillales</taxon>
        <taxon>Desulfuribacillaceae</taxon>
        <taxon>Desulfuribacillus</taxon>
    </lineage>
</organism>
<dbReference type="RefSeq" id="WP_069703392.1">
    <property type="nucleotide sequence ID" value="NZ_MJAT01000040.1"/>
</dbReference>
<comment type="caution">
    <text evidence="7">The sequence shown here is derived from an EMBL/GenBank/DDBJ whole genome shotgun (WGS) entry which is preliminary data.</text>
</comment>
<protein>
    <submittedName>
        <fullName evidence="7">(2Fe-2S)-binding protein</fullName>
    </submittedName>
</protein>
<evidence type="ECO:0000256" key="4">
    <source>
        <dbReference type="ARBA" id="ARBA00023014"/>
    </source>
</evidence>
<dbReference type="EMBL" id="MJAT01000040">
    <property type="protein sequence ID" value="OEH84155.1"/>
    <property type="molecule type" value="Genomic_DNA"/>
</dbReference>
<evidence type="ECO:0000259" key="6">
    <source>
        <dbReference type="PROSITE" id="PS51296"/>
    </source>
</evidence>
<keyword evidence="3" id="KW-0408">Iron</keyword>
<dbReference type="PANTHER" id="PTHR13847">
    <property type="entry name" value="SARCOSINE DEHYDROGENASE-RELATED"/>
    <property type="match status" value="1"/>
</dbReference>
<evidence type="ECO:0000313" key="7">
    <source>
        <dbReference type="EMBL" id="OEH84155.1"/>
    </source>
</evidence>
<gene>
    <name evidence="7" type="ORF">BHU72_12165</name>
</gene>
<dbReference type="Pfam" id="PF00355">
    <property type="entry name" value="Rieske"/>
    <property type="match status" value="1"/>
</dbReference>
<dbReference type="AlphaFoldDB" id="A0A1E5L1Z8"/>
<dbReference type="STRING" id="1390249.BHU72_12165"/>
<dbReference type="Gene3D" id="3.50.50.60">
    <property type="entry name" value="FAD/NAD(P)-binding domain"/>
    <property type="match status" value="1"/>
</dbReference>
<evidence type="ECO:0000256" key="2">
    <source>
        <dbReference type="ARBA" id="ARBA00022723"/>
    </source>
</evidence>
<dbReference type="InterPro" id="IPR017941">
    <property type="entry name" value="Rieske_2Fe-2S"/>
</dbReference>
<keyword evidence="2" id="KW-0479">Metal-binding</keyword>
<dbReference type="InterPro" id="IPR006076">
    <property type="entry name" value="FAD-dep_OxRdtase"/>
</dbReference>
<keyword evidence="5" id="KW-1015">Disulfide bond</keyword>
<evidence type="ECO:0000256" key="1">
    <source>
        <dbReference type="ARBA" id="ARBA00022714"/>
    </source>
</evidence>
<dbReference type="SUPFAM" id="SSF50022">
    <property type="entry name" value="ISP domain"/>
    <property type="match status" value="1"/>
</dbReference>
<dbReference type="GO" id="GO:0051537">
    <property type="term" value="F:2 iron, 2 sulfur cluster binding"/>
    <property type="evidence" value="ECO:0007669"/>
    <property type="project" value="UniProtKB-KW"/>
</dbReference>
<dbReference type="GO" id="GO:0046872">
    <property type="term" value="F:metal ion binding"/>
    <property type="evidence" value="ECO:0007669"/>
    <property type="project" value="UniProtKB-KW"/>
</dbReference>
<feature type="domain" description="Rieske" evidence="6">
    <location>
        <begin position="427"/>
        <end position="521"/>
    </location>
</feature>
<evidence type="ECO:0000313" key="8">
    <source>
        <dbReference type="Proteomes" id="UP000095255"/>
    </source>
</evidence>
<dbReference type="GO" id="GO:0004497">
    <property type="term" value="F:monooxygenase activity"/>
    <property type="evidence" value="ECO:0007669"/>
    <property type="project" value="UniProtKB-ARBA"/>
</dbReference>
<dbReference type="Gene3D" id="2.102.10.10">
    <property type="entry name" value="Rieske [2Fe-2S] iron-sulphur domain"/>
    <property type="match status" value="1"/>
</dbReference>
<dbReference type="InterPro" id="IPR038010">
    <property type="entry name" value="YhfW_C"/>
</dbReference>
<keyword evidence="8" id="KW-1185">Reference proteome</keyword>
<dbReference type="InterPro" id="IPR005805">
    <property type="entry name" value="Rieske_Fe-S_prot_C"/>
</dbReference>
<proteinExistence type="predicted"/>
<dbReference type="InterPro" id="IPR036922">
    <property type="entry name" value="Rieske_2Fe-2S_sf"/>
</dbReference>
<dbReference type="OrthoDB" id="9767869at2"/>
<accession>A0A1E5L1Z8</accession>
<reference evidence="7 8" key="1">
    <citation type="submission" date="2016-09" db="EMBL/GenBank/DDBJ databases">
        <title>Desulfuribacillus arsenicus sp. nov., an obligately anaerobic, dissimilatory arsenic- and antimonate-reducing bacterium isolated from anoxic sediments.</title>
        <authorList>
            <person name="Abin C.A."/>
            <person name="Hollibaugh J.T."/>
        </authorList>
    </citation>
    <scope>NUCLEOTIDE SEQUENCE [LARGE SCALE GENOMIC DNA]</scope>
    <source>
        <strain evidence="7 8">MLFW-2</strain>
    </source>
</reference>
<dbReference type="Pfam" id="PF01266">
    <property type="entry name" value="DAO"/>
    <property type="match status" value="1"/>
</dbReference>
<dbReference type="SUPFAM" id="SSF51905">
    <property type="entry name" value="FAD/NAD(P)-binding domain"/>
    <property type="match status" value="1"/>
</dbReference>
<dbReference type="CDD" id="cd03477">
    <property type="entry name" value="Rieske_YhfW_C"/>
    <property type="match status" value="1"/>
</dbReference>
<dbReference type="InterPro" id="IPR036188">
    <property type="entry name" value="FAD/NAD-bd_sf"/>
</dbReference>
<name>A0A1E5L1Z8_9FIRM</name>
<dbReference type="GO" id="GO:0016020">
    <property type="term" value="C:membrane"/>
    <property type="evidence" value="ECO:0007669"/>
    <property type="project" value="InterPro"/>
</dbReference>
<dbReference type="FunFam" id="2.102.10.10:FF:000014">
    <property type="entry name" value="Oxidoreductase, FAD dependent"/>
    <property type="match status" value="1"/>
</dbReference>
<dbReference type="PROSITE" id="PS51296">
    <property type="entry name" value="RIESKE"/>
    <property type="match status" value="1"/>
</dbReference>
<dbReference type="PANTHER" id="PTHR13847:SF274">
    <property type="entry name" value="RIESKE 2FE-2S IRON-SULFUR PROTEIN YHFW-RELATED"/>
    <property type="match status" value="1"/>
</dbReference>
<dbReference type="PRINTS" id="PR00162">
    <property type="entry name" value="RIESKE"/>
</dbReference>
<sequence>MNTQSSGKLPEAPEPYWCKDMDIPNFSVLVEDHETDVVIVGGGITGITTAYLLAKEGVKVTLLEADRLLNGTTGHTTAKLTAQHDLIYDEYMNHFGRTKARLYYEANKDAIQFVKDIINEQKIDCDFSEQDAYLYATTDQYAENIEKEWKAYQQLHIQGELVKEIPFAINVKNALIMKGQAQFHPLKYLSHFVRQLANDNNVRIFEGTTAEDILNLGNKLQVVSRDGKKVTANKVLCCSHFPFYEGTGLYFSRMYADRSYVLAVKAKKDFPGGMYLSVDQPSRSLRSTPWNGENLVLVGGESHKTGQGKNTLEHYQALETFADEVLGIEKILYRWSAQDLITIDKLPYIGAITEDQPNILTATGYRKWGMTNSTVAALMLRDLVLDKNNPYHELYSPSRFYADPSLKHFFKENLDVAKHFIKGKLEFPNTEINDLKNDEGAVIRMNGQRKGVYKDKEGQLHIVDTTCPHLGCEVNWNQGDRTWDCPCHGSRFAYTGEVIEGPSEKPLQKEDYGVLDVLLKDSGY</sequence>
<dbReference type="GO" id="GO:0016705">
    <property type="term" value="F:oxidoreductase activity, acting on paired donors, with incorporation or reduction of molecular oxygen"/>
    <property type="evidence" value="ECO:0007669"/>
    <property type="project" value="UniProtKB-ARBA"/>
</dbReference>
<dbReference type="Proteomes" id="UP000095255">
    <property type="component" value="Unassembled WGS sequence"/>
</dbReference>
<evidence type="ECO:0000256" key="3">
    <source>
        <dbReference type="ARBA" id="ARBA00023004"/>
    </source>
</evidence>
<evidence type="ECO:0000256" key="5">
    <source>
        <dbReference type="ARBA" id="ARBA00023157"/>
    </source>
</evidence>
<keyword evidence="1" id="KW-0001">2Fe-2S</keyword>